<evidence type="ECO:0000313" key="8">
    <source>
        <dbReference type="RefSeq" id="XP_005175665.1"/>
    </source>
</evidence>
<keyword evidence="3" id="KW-0813">Transport</keyword>
<dbReference type="InterPro" id="IPR007317">
    <property type="entry name" value="GET4"/>
</dbReference>
<dbReference type="STRING" id="7370.A0A1I8NHG2"/>
<feature type="region of interest" description="Disordered" evidence="5">
    <location>
        <begin position="313"/>
        <end position="339"/>
    </location>
</feature>
<dbReference type="SUPFAM" id="SSF48452">
    <property type="entry name" value="TPR-like"/>
    <property type="match status" value="1"/>
</dbReference>
<keyword evidence="7" id="KW-1185">Reference proteome</keyword>
<protein>
    <submittedName>
        <fullName evidence="8">Golgi to ER traffic protein 4 homolog</fullName>
    </submittedName>
</protein>
<dbReference type="GO" id="GO:0071818">
    <property type="term" value="C:BAT3 complex"/>
    <property type="evidence" value="ECO:0007669"/>
    <property type="project" value="TreeGrafter"/>
</dbReference>
<dbReference type="PANTHER" id="PTHR12875:SF0">
    <property type="entry name" value="GOLGI TO ER TRAFFIC PROTEIN 4 HOMOLOG"/>
    <property type="match status" value="1"/>
</dbReference>
<dbReference type="Gene3D" id="1.25.40.10">
    <property type="entry name" value="Tetratricopeptide repeat domain"/>
    <property type="match status" value="1"/>
</dbReference>
<dbReference type="OrthoDB" id="10252405at2759"/>
<reference evidence="8" key="2">
    <citation type="submission" date="2025-04" db="UniProtKB">
        <authorList>
            <consortium name="RefSeq"/>
        </authorList>
    </citation>
    <scope>IDENTIFICATION</scope>
    <source>
        <strain evidence="8">Aabys</strain>
    </source>
</reference>
<dbReference type="VEuPathDB" id="VectorBase:MDOA015177"/>
<dbReference type="eggNOG" id="KOG3024">
    <property type="taxonomic scope" value="Eukaryota"/>
</dbReference>
<dbReference type="VEuPathDB" id="VectorBase:MDOMA2_009689"/>
<comment type="similarity">
    <text evidence="2">Belongs to the GET4 family.</text>
</comment>
<dbReference type="PANTHER" id="PTHR12875">
    <property type="entry name" value="GOLGI TO ER TRAFFIC PROTEIN 4 HOMOLOG"/>
    <property type="match status" value="1"/>
</dbReference>
<dbReference type="Proteomes" id="UP001652621">
    <property type="component" value="Unplaced"/>
</dbReference>
<name>A0A1I8NHG2_MUSDO</name>
<dbReference type="GO" id="GO:0045048">
    <property type="term" value="P:protein insertion into ER membrane"/>
    <property type="evidence" value="ECO:0007669"/>
    <property type="project" value="InterPro"/>
</dbReference>
<evidence type="ECO:0000256" key="2">
    <source>
        <dbReference type="ARBA" id="ARBA00005351"/>
    </source>
</evidence>
<reference evidence="6" key="1">
    <citation type="submission" date="2020-05" db="UniProtKB">
        <authorList>
            <consortium name="EnsemblMetazoa"/>
        </authorList>
    </citation>
    <scope>IDENTIFICATION</scope>
    <source>
        <strain evidence="6">Aabys</strain>
    </source>
</reference>
<dbReference type="AlphaFoldDB" id="A0A1I8NHG2"/>
<keyword evidence="4" id="KW-0963">Cytoplasm</keyword>
<gene>
    <name evidence="6" type="primary">101894189</name>
    <name evidence="8" type="synonym">LOC101894189</name>
</gene>
<evidence type="ECO:0000313" key="6">
    <source>
        <dbReference type="EnsemblMetazoa" id="MDOA015177-PA"/>
    </source>
</evidence>
<accession>A0A1I8NHG2</accession>
<evidence type="ECO:0000256" key="3">
    <source>
        <dbReference type="ARBA" id="ARBA00022448"/>
    </source>
</evidence>
<dbReference type="GeneID" id="101894189"/>
<sequence>MMTASETATNAAPSERGQRGVSRVLAKLDSSIESGNYYEAHQMYRTLYFRYTAQQKFDECLELLYNGALKLISKQQETSGADLGLLLLDTLEKRGNSKKDGDLWVERIGNIITCLNAGCVERETLINRSIKWSAEVSGNYPGDPALYKILANVFWSEGNTELARRYYMLCRDGNLCGRILIKINETKGYKSEVDLFIVQAVLQQISLNDRKTAEDTFTAYTRYHPKISRKEAPFKQPLLNFIHFLFRLMDTKNLEAFKALCTLYKAELERDPAFEKYLTKIGVQHFGANPPVSESRFGGMFGDVISRLLQGIDEDDDDEGDTGRGVGERGQGDGAHALD</sequence>
<evidence type="ECO:0000256" key="1">
    <source>
        <dbReference type="ARBA" id="ARBA00004514"/>
    </source>
</evidence>
<dbReference type="Pfam" id="PF04190">
    <property type="entry name" value="GET4"/>
    <property type="match status" value="1"/>
</dbReference>
<comment type="subcellular location">
    <subcellularLocation>
        <location evidence="1">Cytoplasm</location>
        <location evidence="1">Cytosol</location>
    </subcellularLocation>
</comment>
<organism evidence="6">
    <name type="scientific">Musca domestica</name>
    <name type="common">House fly</name>
    <dbReference type="NCBI Taxonomy" id="7370"/>
    <lineage>
        <taxon>Eukaryota</taxon>
        <taxon>Metazoa</taxon>
        <taxon>Ecdysozoa</taxon>
        <taxon>Arthropoda</taxon>
        <taxon>Hexapoda</taxon>
        <taxon>Insecta</taxon>
        <taxon>Pterygota</taxon>
        <taxon>Neoptera</taxon>
        <taxon>Endopterygota</taxon>
        <taxon>Diptera</taxon>
        <taxon>Brachycera</taxon>
        <taxon>Muscomorpha</taxon>
        <taxon>Muscoidea</taxon>
        <taxon>Muscidae</taxon>
        <taxon>Musca</taxon>
    </lineage>
</organism>
<evidence type="ECO:0000256" key="4">
    <source>
        <dbReference type="ARBA" id="ARBA00022490"/>
    </source>
</evidence>
<dbReference type="InterPro" id="IPR011990">
    <property type="entry name" value="TPR-like_helical_dom_sf"/>
</dbReference>
<dbReference type="KEGG" id="mde:101894189"/>
<proteinExistence type="inferred from homology"/>
<dbReference type="FunFam" id="1.25.40.10:FF:000060">
    <property type="entry name" value="Golgi to ER traffic protein 4 homolog"/>
    <property type="match status" value="1"/>
</dbReference>
<dbReference type="EnsemblMetazoa" id="MDOA015177-RA">
    <property type="protein sequence ID" value="MDOA015177-PA"/>
    <property type="gene ID" value="MDOA015177"/>
</dbReference>
<evidence type="ECO:0000256" key="5">
    <source>
        <dbReference type="SAM" id="MobiDB-lite"/>
    </source>
</evidence>
<feature type="compositionally biased region" description="Basic and acidic residues" evidence="5">
    <location>
        <begin position="326"/>
        <end position="339"/>
    </location>
</feature>
<evidence type="ECO:0000313" key="7">
    <source>
        <dbReference type="Proteomes" id="UP001652621"/>
    </source>
</evidence>
<dbReference type="RefSeq" id="XP_005175665.1">
    <property type="nucleotide sequence ID" value="XM_005175608.3"/>
</dbReference>